<gene>
    <name evidence="2" type="ORF">MICPUN_79652</name>
</gene>
<dbReference type="Proteomes" id="UP000002009">
    <property type="component" value="Chromosome 3"/>
</dbReference>
<dbReference type="KEGG" id="mis:MICPUN_79652"/>
<organism evidence="2 3">
    <name type="scientific">Micromonas commoda (strain RCC299 / NOUM17 / CCMP2709)</name>
    <name type="common">Picoplanktonic green alga</name>
    <dbReference type="NCBI Taxonomy" id="296587"/>
    <lineage>
        <taxon>Eukaryota</taxon>
        <taxon>Viridiplantae</taxon>
        <taxon>Chlorophyta</taxon>
        <taxon>Mamiellophyceae</taxon>
        <taxon>Mamiellales</taxon>
        <taxon>Mamiellaceae</taxon>
        <taxon>Micromonas</taxon>
    </lineage>
</organism>
<protein>
    <recommendedName>
        <fullName evidence="1">NAD(P)-binding domain-containing protein</fullName>
    </recommendedName>
</protein>
<dbReference type="InterPro" id="IPR016040">
    <property type="entry name" value="NAD(P)-bd_dom"/>
</dbReference>
<dbReference type="InParanoid" id="C1E251"/>
<dbReference type="SUPFAM" id="SSF51735">
    <property type="entry name" value="NAD(P)-binding Rossmann-fold domains"/>
    <property type="match status" value="1"/>
</dbReference>
<dbReference type="PANTHER" id="PTHR15020:SF11">
    <property type="entry name" value="OS06G0360300 PROTEIN"/>
    <property type="match status" value="1"/>
</dbReference>
<dbReference type="CDD" id="cd05243">
    <property type="entry name" value="SDR_a5"/>
    <property type="match status" value="1"/>
</dbReference>
<sequence>MPAVAASLSGPTDGPVLVVGATGNTGRRVVAQLRAKGVAVRAGSRDTKKASSLGLAAAGAELVQLDVLDKASIEAAMQGCTAVICATGFTPSLNFKKDNPAKVDHEGTDNLVAVATAPGSSVKRFVLVTSLLTNAKAAGQGNNDNYKFLNALGGVLDEKLAAELNLRASGLDYVIVRPGGLSNEAPEAVGNLIVRGEDTTFGLETDPGREISRDTVAAVCVEALFQDAAAKRVVEVVSSPSAPLFPPNKWFA</sequence>
<dbReference type="Pfam" id="PF13460">
    <property type="entry name" value="NAD_binding_10"/>
    <property type="match status" value="1"/>
</dbReference>
<dbReference type="GeneID" id="8242210"/>
<feature type="domain" description="NAD(P)-binding" evidence="1">
    <location>
        <begin position="20"/>
        <end position="226"/>
    </location>
</feature>
<dbReference type="PANTHER" id="PTHR15020">
    <property type="entry name" value="FLAVIN REDUCTASE-RELATED"/>
    <property type="match status" value="1"/>
</dbReference>
<proteinExistence type="predicted"/>
<evidence type="ECO:0000259" key="1">
    <source>
        <dbReference type="Pfam" id="PF13460"/>
    </source>
</evidence>
<evidence type="ECO:0000313" key="2">
    <source>
        <dbReference type="EMBL" id="ACO62279.1"/>
    </source>
</evidence>
<dbReference type="InterPro" id="IPR036291">
    <property type="entry name" value="NAD(P)-bd_dom_sf"/>
</dbReference>
<dbReference type="OrthoDB" id="419598at2759"/>
<dbReference type="Gene3D" id="3.40.50.720">
    <property type="entry name" value="NAD(P)-binding Rossmann-like Domain"/>
    <property type="match status" value="1"/>
</dbReference>
<dbReference type="AlphaFoldDB" id="C1E251"/>
<dbReference type="OMA" id="PYYVAKH"/>
<evidence type="ECO:0000313" key="3">
    <source>
        <dbReference type="Proteomes" id="UP000002009"/>
    </source>
</evidence>
<dbReference type="EMBL" id="CP001324">
    <property type="protein sequence ID" value="ACO62279.1"/>
    <property type="molecule type" value="Genomic_DNA"/>
</dbReference>
<accession>C1E251</accession>
<dbReference type="RefSeq" id="XP_002501021.1">
    <property type="nucleotide sequence ID" value="XM_002500975.1"/>
</dbReference>
<reference evidence="2 3" key="1">
    <citation type="journal article" date="2009" name="Science">
        <title>Green evolution and dynamic adaptations revealed by genomes of the marine picoeukaryotes Micromonas.</title>
        <authorList>
            <person name="Worden A.Z."/>
            <person name="Lee J.H."/>
            <person name="Mock T."/>
            <person name="Rouze P."/>
            <person name="Simmons M.P."/>
            <person name="Aerts A.L."/>
            <person name="Allen A.E."/>
            <person name="Cuvelier M.L."/>
            <person name="Derelle E."/>
            <person name="Everett M.V."/>
            <person name="Foulon E."/>
            <person name="Grimwood J."/>
            <person name="Gundlach H."/>
            <person name="Henrissat B."/>
            <person name="Napoli C."/>
            <person name="McDonald S.M."/>
            <person name="Parker M.S."/>
            <person name="Rombauts S."/>
            <person name="Salamov A."/>
            <person name="Von Dassow P."/>
            <person name="Badger J.H."/>
            <person name="Coutinho P.M."/>
            <person name="Demir E."/>
            <person name="Dubchak I."/>
            <person name="Gentemann C."/>
            <person name="Eikrem W."/>
            <person name="Gready J.E."/>
            <person name="John U."/>
            <person name="Lanier W."/>
            <person name="Lindquist E.A."/>
            <person name="Lucas S."/>
            <person name="Mayer K.F."/>
            <person name="Moreau H."/>
            <person name="Not F."/>
            <person name="Otillar R."/>
            <person name="Panaud O."/>
            <person name="Pangilinan J."/>
            <person name="Paulsen I."/>
            <person name="Piegu B."/>
            <person name="Poliakov A."/>
            <person name="Robbens S."/>
            <person name="Schmutz J."/>
            <person name="Toulza E."/>
            <person name="Wyss T."/>
            <person name="Zelensky A."/>
            <person name="Zhou K."/>
            <person name="Armbrust E.V."/>
            <person name="Bhattacharya D."/>
            <person name="Goodenough U.W."/>
            <person name="Van de Peer Y."/>
            <person name="Grigoriev I.V."/>
        </authorList>
    </citation>
    <scope>NUCLEOTIDE SEQUENCE [LARGE SCALE GENOMIC DNA]</scope>
    <source>
        <strain evidence="3">RCC299 / NOUM17</strain>
    </source>
</reference>
<dbReference type="STRING" id="296587.C1E251"/>
<dbReference type="eggNOG" id="KOG1203">
    <property type="taxonomic scope" value="Eukaryota"/>
</dbReference>
<dbReference type="FunCoup" id="C1E251">
    <property type="interactions" value="906"/>
</dbReference>
<keyword evidence="3" id="KW-1185">Reference proteome</keyword>
<name>C1E251_MICCC</name>